<dbReference type="PROSITE" id="PS50972">
    <property type="entry name" value="PTERIN_BINDING"/>
    <property type="match status" value="1"/>
</dbReference>
<evidence type="ECO:0000256" key="12">
    <source>
        <dbReference type="RuleBase" id="RU361205"/>
    </source>
</evidence>
<dbReference type="OrthoDB" id="9811744at2"/>
<keyword evidence="7 12" id="KW-0808">Transferase</keyword>
<evidence type="ECO:0000256" key="11">
    <source>
        <dbReference type="ARBA" id="ARBA00030193"/>
    </source>
</evidence>
<dbReference type="GO" id="GO:0004156">
    <property type="term" value="F:dihydropteroate synthase activity"/>
    <property type="evidence" value="ECO:0007669"/>
    <property type="project" value="UniProtKB-EC"/>
</dbReference>
<evidence type="ECO:0000256" key="7">
    <source>
        <dbReference type="ARBA" id="ARBA00022679"/>
    </source>
</evidence>
<dbReference type="FunFam" id="3.20.20.20:FF:000006">
    <property type="entry name" value="Dihydropteroate synthase"/>
    <property type="match status" value="1"/>
</dbReference>
<dbReference type="InterPro" id="IPR011005">
    <property type="entry name" value="Dihydropteroate_synth-like_sf"/>
</dbReference>
<evidence type="ECO:0000313" key="16">
    <source>
        <dbReference type="Proteomes" id="UP000054742"/>
    </source>
</evidence>
<protein>
    <recommendedName>
        <fullName evidence="6 12">Dihydropteroate synthase</fullName>
        <shortName evidence="12">DHPS</shortName>
        <ecNumber evidence="5 12">2.5.1.15</ecNumber>
    </recommendedName>
    <alternativeName>
        <fullName evidence="11 12">Dihydropteroate pyrophosphorylase</fullName>
    </alternativeName>
</protein>
<dbReference type="GO" id="GO:0046656">
    <property type="term" value="P:folic acid biosynthetic process"/>
    <property type="evidence" value="ECO:0007669"/>
    <property type="project" value="UniProtKB-KW"/>
</dbReference>
<evidence type="ECO:0000256" key="3">
    <source>
        <dbReference type="ARBA" id="ARBA00004763"/>
    </source>
</evidence>
<keyword evidence="16" id="KW-1185">Reference proteome</keyword>
<dbReference type="Pfam" id="PF00809">
    <property type="entry name" value="Pterin_bind"/>
    <property type="match status" value="1"/>
</dbReference>
<dbReference type="PATRIC" id="fig|29422.6.peg.3161"/>
<name>A0A0W0S0M2_9GAMM</name>
<sequence>MNNKQFEQWRKQYGQSSGWSQKPLIMGILNVTPNSFSDGGRYLNREIAVAHALQMVAAGADIIDIGGESSKPGAEPVSCSEELARVIPVIEKLRAETDVCISIDTTKAQVMQEAVAAGASLINDITALNDPKSLQIAAQLNVPVCLMHMQGEPMTMQKQPQYSNDIIDELNSFFQQKIHICLSAGIKFENLILDPGFGFGKLPEHNLRIVKHLSAFKEHKLPVMLGASRKTTLGVILEKPVEQRLFGGLAIGMFAALQGVAILRTHDISETKEVLTMLEAITNGPGMKSKSQNSNSIDAEIAMR</sequence>
<organism evidence="15 16">
    <name type="scientific">Legionella brunensis</name>
    <dbReference type="NCBI Taxonomy" id="29422"/>
    <lineage>
        <taxon>Bacteria</taxon>
        <taxon>Pseudomonadati</taxon>
        <taxon>Pseudomonadota</taxon>
        <taxon>Gammaproteobacteria</taxon>
        <taxon>Legionellales</taxon>
        <taxon>Legionellaceae</taxon>
        <taxon>Legionella</taxon>
    </lineage>
</organism>
<comment type="caution">
    <text evidence="15">The sequence shown here is derived from an EMBL/GenBank/DDBJ whole genome shotgun (WGS) entry which is preliminary data.</text>
</comment>
<evidence type="ECO:0000256" key="13">
    <source>
        <dbReference type="SAM" id="MobiDB-lite"/>
    </source>
</evidence>
<evidence type="ECO:0000256" key="10">
    <source>
        <dbReference type="ARBA" id="ARBA00022909"/>
    </source>
</evidence>
<dbReference type="EMBL" id="LNXV01000036">
    <property type="protein sequence ID" value="KTC76878.1"/>
    <property type="molecule type" value="Genomic_DNA"/>
</dbReference>
<dbReference type="RefSeq" id="WP_065235478.1">
    <property type="nucleotide sequence ID" value="NZ_CAAAHU010000021.1"/>
</dbReference>
<keyword evidence="9 12" id="KW-0460">Magnesium</keyword>
<comment type="similarity">
    <text evidence="4 12">Belongs to the DHPS family.</text>
</comment>
<evidence type="ECO:0000313" key="15">
    <source>
        <dbReference type="EMBL" id="KTC76878.1"/>
    </source>
</evidence>
<dbReference type="InterPro" id="IPR000489">
    <property type="entry name" value="Pterin-binding_dom"/>
</dbReference>
<comment type="function">
    <text evidence="12">Catalyzes the condensation of para-aminobenzoate (pABA) with 6-hydroxymethyl-7,8-dihydropterin diphosphate (DHPt-PP) to form 7,8-dihydropteroate (H2Pte), the immediate precursor of folate derivatives.</text>
</comment>
<evidence type="ECO:0000256" key="9">
    <source>
        <dbReference type="ARBA" id="ARBA00022842"/>
    </source>
</evidence>
<feature type="region of interest" description="Disordered" evidence="13">
    <location>
        <begin position="285"/>
        <end position="304"/>
    </location>
</feature>
<dbReference type="AlphaFoldDB" id="A0A0W0S0M2"/>
<dbReference type="UniPathway" id="UPA00077">
    <property type="reaction ID" value="UER00156"/>
</dbReference>
<evidence type="ECO:0000256" key="4">
    <source>
        <dbReference type="ARBA" id="ARBA00009503"/>
    </source>
</evidence>
<dbReference type="GO" id="GO:0046654">
    <property type="term" value="P:tetrahydrofolate biosynthetic process"/>
    <property type="evidence" value="ECO:0007669"/>
    <property type="project" value="UniProtKB-UniPathway"/>
</dbReference>
<dbReference type="EC" id="2.5.1.15" evidence="5 12"/>
<comment type="pathway">
    <text evidence="3 12">Cofactor biosynthesis; tetrahydrofolate biosynthesis; 7,8-dihydrofolate from 2-amino-4-hydroxy-6-hydroxymethyl-7,8-dihydropteridine diphosphate and 4-aminobenzoate: step 1/2.</text>
</comment>
<proteinExistence type="inferred from homology"/>
<dbReference type="GO" id="GO:0046872">
    <property type="term" value="F:metal ion binding"/>
    <property type="evidence" value="ECO:0007669"/>
    <property type="project" value="UniProtKB-KW"/>
</dbReference>
<gene>
    <name evidence="15" type="primary">folP</name>
    <name evidence="15" type="ORF">Lbru_2985</name>
</gene>
<dbReference type="PANTHER" id="PTHR20941">
    <property type="entry name" value="FOLATE SYNTHESIS PROTEINS"/>
    <property type="match status" value="1"/>
</dbReference>
<dbReference type="Proteomes" id="UP000054742">
    <property type="component" value="Unassembled WGS sequence"/>
</dbReference>
<accession>A0A0W0S0M2</accession>
<dbReference type="InterPro" id="IPR006390">
    <property type="entry name" value="DHP_synth_dom"/>
</dbReference>
<comment type="catalytic activity">
    <reaction evidence="1">
        <text>(7,8-dihydropterin-6-yl)methyl diphosphate + 4-aminobenzoate = 7,8-dihydropteroate + diphosphate</text>
        <dbReference type="Rhea" id="RHEA:19949"/>
        <dbReference type="ChEBI" id="CHEBI:17836"/>
        <dbReference type="ChEBI" id="CHEBI:17839"/>
        <dbReference type="ChEBI" id="CHEBI:33019"/>
        <dbReference type="ChEBI" id="CHEBI:72950"/>
        <dbReference type="EC" id="2.5.1.15"/>
    </reaction>
</comment>
<evidence type="ECO:0000256" key="6">
    <source>
        <dbReference type="ARBA" id="ARBA00016919"/>
    </source>
</evidence>
<dbReference type="PROSITE" id="PS00793">
    <property type="entry name" value="DHPS_2"/>
    <property type="match status" value="1"/>
</dbReference>
<dbReference type="STRING" id="29422.Lbru_2985"/>
<dbReference type="Gene3D" id="3.20.20.20">
    <property type="entry name" value="Dihydropteroate synthase-like"/>
    <property type="match status" value="1"/>
</dbReference>
<reference evidence="15 16" key="1">
    <citation type="submission" date="2015-11" db="EMBL/GenBank/DDBJ databases">
        <title>Genomic analysis of 38 Legionella species identifies large and diverse effector repertoires.</title>
        <authorList>
            <person name="Burstein D."/>
            <person name="Amaro F."/>
            <person name="Zusman T."/>
            <person name="Lifshitz Z."/>
            <person name="Cohen O."/>
            <person name="Gilbert J.A."/>
            <person name="Pupko T."/>
            <person name="Shuman H.A."/>
            <person name="Segal G."/>
        </authorList>
    </citation>
    <scope>NUCLEOTIDE SEQUENCE [LARGE SCALE GENOMIC DNA]</scope>
    <source>
        <strain evidence="15 16">ATCC 43878</strain>
    </source>
</reference>
<evidence type="ECO:0000256" key="1">
    <source>
        <dbReference type="ARBA" id="ARBA00000012"/>
    </source>
</evidence>
<comment type="cofactor">
    <cofactor evidence="2 12">
        <name>Mg(2+)</name>
        <dbReference type="ChEBI" id="CHEBI:18420"/>
    </cofactor>
</comment>
<evidence type="ECO:0000256" key="5">
    <source>
        <dbReference type="ARBA" id="ARBA00012458"/>
    </source>
</evidence>
<dbReference type="GO" id="GO:0005829">
    <property type="term" value="C:cytosol"/>
    <property type="evidence" value="ECO:0007669"/>
    <property type="project" value="TreeGrafter"/>
</dbReference>
<evidence type="ECO:0000259" key="14">
    <source>
        <dbReference type="PROSITE" id="PS50972"/>
    </source>
</evidence>
<dbReference type="SUPFAM" id="SSF51717">
    <property type="entry name" value="Dihydropteroate synthetase-like"/>
    <property type="match status" value="1"/>
</dbReference>
<dbReference type="PROSITE" id="PS00792">
    <property type="entry name" value="DHPS_1"/>
    <property type="match status" value="1"/>
</dbReference>
<keyword evidence="10 12" id="KW-0289">Folate biosynthesis</keyword>
<dbReference type="PANTHER" id="PTHR20941:SF1">
    <property type="entry name" value="FOLIC ACID SYNTHESIS PROTEIN FOL1"/>
    <property type="match status" value="1"/>
</dbReference>
<dbReference type="CDD" id="cd00739">
    <property type="entry name" value="DHPS"/>
    <property type="match status" value="1"/>
</dbReference>
<feature type="domain" description="Pterin-binding" evidence="14">
    <location>
        <begin position="23"/>
        <end position="276"/>
    </location>
</feature>
<dbReference type="NCBIfam" id="TIGR01496">
    <property type="entry name" value="DHPS"/>
    <property type="match status" value="1"/>
</dbReference>
<evidence type="ECO:0000256" key="2">
    <source>
        <dbReference type="ARBA" id="ARBA00001946"/>
    </source>
</evidence>
<evidence type="ECO:0000256" key="8">
    <source>
        <dbReference type="ARBA" id="ARBA00022723"/>
    </source>
</evidence>
<dbReference type="InterPro" id="IPR045031">
    <property type="entry name" value="DHP_synth-like"/>
</dbReference>
<keyword evidence="8 12" id="KW-0479">Metal-binding</keyword>